<dbReference type="GO" id="GO:0003677">
    <property type="term" value="F:DNA binding"/>
    <property type="evidence" value="ECO:0007669"/>
    <property type="project" value="InterPro"/>
</dbReference>
<dbReference type="EMBL" id="JAAOCP010000007">
    <property type="protein sequence ID" value="MBJ7639073.1"/>
    <property type="molecule type" value="Genomic_DNA"/>
</dbReference>
<protein>
    <submittedName>
        <fullName evidence="2">Helix-turn-helix transcriptional regulator</fullName>
    </submittedName>
</protein>
<evidence type="ECO:0000313" key="3">
    <source>
        <dbReference type="Proteomes" id="UP000728106"/>
    </source>
</evidence>
<reference evidence="2 3" key="1">
    <citation type="journal article" date="2021" name="Int. J. Food Microbiol.">
        <title>Safety demonstration of a microbial species for use in the food chain: Weissella confusa.</title>
        <authorList>
            <person name="Bourdichon F."/>
            <person name="Patrone V."/>
            <person name="Fontana A."/>
            <person name="Milani G."/>
            <person name="Morelli L."/>
        </authorList>
    </citation>
    <scope>NUCLEOTIDE SEQUENCE [LARGE SCALE GENOMIC DNA]</scope>
    <source>
        <strain evidence="2 3">CCUG 43002</strain>
    </source>
</reference>
<evidence type="ECO:0000313" key="2">
    <source>
        <dbReference type="EMBL" id="MBJ7639073.1"/>
    </source>
</evidence>
<feature type="domain" description="HTH cro/C1-type" evidence="1">
    <location>
        <begin position="42"/>
        <end position="64"/>
    </location>
</feature>
<evidence type="ECO:0000259" key="1">
    <source>
        <dbReference type="PROSITE" id="PS50943"/>
    </source>
</evidence>
<dbReference type="SUPFAM" id="SSF47413">
    <property type="entry name" value="lambda repressor-like DNA-binding domains"/>
    <property type="match status" value="1"/>
</dbReference>
<dbReference type="Gene3D" id="1.10.260.40">
    <property type="entry name" value="lambda repressor-like DNA-binding domains"/>
    <property type="match status" value="1"/>
</dbReference>
<dbReference type="PROSITE" id="PS50943">
    <property type="entry name" value="HTH_CROC1"/>
    <property type="match status" value="1"/>
</dbReference>
<gene>
    <name evidence="2" type="ORF">HAU20_06720</name>
</gene>
<dbReference type="AlphaFoldDB" id="A0AA40YTS4"/>
<sequence>MGISDVLRHYLDENHMTQTEFRVKNNLPLSKGSLNHAIRTKNYSPRPETLKALAAAMDMTTDELIAASETYEQAK</sequence>
<accession>A0AA40YTS4</accession>
<name>A0AA40YTS4_WEICO</name>
<dbReference type="InterPro" id="IPR001387">
    <property type="entry name" value="Cro/C1-type_HTH"/>
</dbReference>
<organism evidence="2 3">
    <name type="scientific">Weissella confusa</name>
    <name type="common">Lactobacillus confusus</name>
    <dbReference type="NCBI Taxonomy" id="1583"/>
    <lineage>
        <taxon>Bacteria</taxon>
        <taxon>Bacillati</taxon>
        <taxon>Bacillota</taxon>
        <taxon>Bacilli</taxon>
        <taxon>Lactobacillales</taxon>
        <taxon>Lactobacillaceae</taxon>
        <taxon>Weissella</taxon>
    </lineage>
</organism>
<keyword evidence="3" id="KW-1185">Reference proteome</keyword>
<dbReference type="RefSeq" id="WP_135469055.1">
    <property type="nucleotide sequence ID" value="NZ_CP049097.1"/>
</dbReference>
<dbReference type="InterPro" id="IPR010982">
    <property type="entry name" value="Lambda_DNA-bd_dom_sf"/>
</dbReference>
<dbReference type="Proteomes" id="UP000728106">
    <property type="component" value="Unassembled WGS sequence"/>
</dbReference>
<proteinExistence type="predicted"/>
<comment type="caution">
    <text evidence="2">The sequence shown here is derived from an EMBL/GenBank/DDBJ whole genome shotgun (WGS) entry which is preliminary data.</text>
</comment>